<reference evidence="1 2" key="1">
    <citation type="journal article" date="2023" name="Proc. Natl. Acad. Sci. U.S.A.">
        <title>A global phylogenomic analysis of the shiitake genus Lentinula.</title>
        <authorList>
            <person name="Sierra-Patev S."/>
            <person name="Min B."/>
            <person name="Naranjo-Ortiz M."/>
            <person name="Looney B."/>
            <person name="Konkel Z."/>
            <person name="Slot J.C."/>
            <person name="Sakamoto Y."/>
            <person name="Steenwyk J.L."/>
            <person name="Rokas A."/>
            <person name="Carro J."/>
            <person name="Camarero S."/>
            <person name="Ferreira P."/>
            <person name="Molpeceres G."/>
            <person name="Ruiz-Duenas F.J."/>
            <person name="Serrano A."/>
            <person name="Henrissat B."/>
            <person name="Drula E."/>
            <person name="Hughes K.W."/>
            <person name="Mata J.L."/>
            <person name="Ishikawa N.K."/>
            <person name="Vargas-Isla R."/>
            <person name="Ushijima S."/>
            <person name="Smith C.A."/>
            <person name="Donoghue J."/>
            <person name="Ahrendt S."/>
            <person name="Andreopoulos W."/>
            <person name="He G."/>
            <person name="LaButti K."/>
            <person name="Lipzen A."/>
            <person name="Ng V."/>
            <person name="Riley R."/>
            <person name="Sandor L."/>
            <person name="Barry K."/>
            <person name="Martinez A.T."/>
            <person name="Xiao Y."/>
            <person name="Gibbons J.G."/>
            <person name="Terashima K."/>
            <person name="Grigoriev I.V."/>
            <person name="Hibbett D."/>
        </authorList>
    </citation>
    <scope>NUCLEOTIDE SEQUENCE [LARGE SCALE GENOMIC DNA]</scope>
    <source>
        <strain evidence="1 2">TFB7810</strain>
    </source>
</reference>
<dbReference type="Proteomes" id="UP001142393">
    <property type="component" value="Unassembled WGS sequence"/>
</dbReference>
<protein>
    <recommendedName>
        <fullName evidence="3">F-box domain-containing protein</fullName>
    </recommendedName>
</protein>
<dbReference type="EMBL" id="JANVFU010000014">
    <property type="protein sequence ID" value="KAJ3740373.1"/>
    <property type="molecule type" value="Genomic_DNA"/>
</dbReference>
<keyword evidence="2" id="KW-1185">Reference proteome</keyword>
<evidence type="ECO:0000313" key="2">
    <source>
        <dbReference type="Proteomes" id="UP001142393"/>
    </source>
</evidence>
<evidence type="ECO:0008006" key="3">
    <source>
        <dbReference type="Google" id="ProtNLM"/>
    </source>
</evidence>
<evidence type="ECO:0000313" key="1">
    <source>
        <dbReference type="EMBL" id="KAJ3740373.1"/>
    </source>
</evidence>
<sequence>MSKGACAAALLDRDTLSEIFRACMELLDSPENCDSISTHTTLDTSRAPWVLGQVCHSWRHIVLSSPLLWTSVNILLDRDGSEHNAARRALFLLDLYLSRSASCPLSVSIHSSTGFQRSPFFLRSLISASSRWHTLLINIPISSYETLSVLTGFLDSLKVLHIGVPYQNKSQAIRDFTNLRDGIRLFRFCNNLERLTLNDIPFPRDVIHLPWARIHCLSVHSTLSLVTNSITIRALHGLRNLTSCSLECRFAINCGKLHHLTLPMLRSMTLFSAEHYHDTEAIEDSGLGAAQMLSWLTLPALNQLQLRQKFKIELEHSIVVEVIQLLRRSGCEIRGLQLHLCPSISEAGVMSILKELSPSPERLCLFPGYRAFYNLQS</sequence>
<comment type="caution">
    <text evidence="1">The sequence shown here is derived from an EMBL/GenBank/DDBJ whole genome shotgun (WGS) entry which is preliminary data.</text>
</comment>
<accession>A0A9W8TTN7</accession>
<proteinExistence type="predicted"/>
<name>A0A9W8TTN7_9AGAR</name>
<dbReference type="AlphaFoldDB" id="A0A9W8TTN7"/>
<organism evidence="1 2">
    <name type="scientific">Lentinula detonsa</name>
    <dbReference type="NCBI Taxonomy" id="2804962"/>
    <lineage>
        <taxon>Eukaryota</taxon>
        <taxon>Fungi</taxon>
        <taxon>Dikarya</taxon>
        <taxon>Basidiomycota</taxon>
        <taxon>Agaricomycotina</taxon>
        <taxon>Agaricomycetes</taxon>
        <taxon>Agaricomycetidae</taxon>
        <taxon>Agaricales</taxon>
        <taxon>Marasmiineae</taxon>
        <taxon>Omphalotaceae</taxon>
        <taxon>Lentinula</taxon>
    </lineage>
</organism>
<gene>
    <name evidence="1" type="ORF">DFH05DRAFT_399582</name>
</gene>